<dbReference type="InterPro" id="IPR022791">
    <property type="entry name" value="L-PG_synthase/AglD"/>
</dbReference>
<name>A0A382J0X8_9ZZZZ</name>
<reference evidence="7" key="1">
    <citation type="submission" date="2018-05" db="EMBL/GenBank/DDBJ databases">
        <authorList>
            <person name="Lanie J.A."/>
            <person name="Ng W.-L."/>
            <person name="Kazmierczak K.M."/>
            <person name="Andrzejewski T.M."/>
            <person name="Davidsen T.M."/>
            <person name="Wayne K.J."/>
            <person name="Tettelin H."/>
            <person name="Glass J.I."/>
            <person name="Rusch D."/>
            <person name="Podicherti R."/>
            <person name="Tsui H.-C.T."/>
            <person name="Winkler M.E."/>
        </authorList>
    </citation>
    <scope>NUCLEOTIDE SEQUENCE</scope>
</reference>
<evidence type="ECO:0000256" key="4">
    <source>
        <dbReference type="ARBA" id="ARBA00022989"/>
    </source>
</evidence>
<keyword evidence="5 6" id="KW-0472">Membrane</keyword>
<accession>A0A382J0X8</accession>
<evidence type="ECO:0008006" key="8">
    <source>
        <dbReference type="Google" id="ProtNLM"/>
    </source>
</evidence>
<dbReference type="EMBL" id="UINC01070979">
    <property type="protein sequence ID" value="SVC05546.1"/>
    <property type="molecule type" value="Genomic_DNA"/>
</dbReference>
<organism evidence="7">
    <name type="scientific">marine metagenome</name>
    <dbReference type="NCBI Taxonomy" id="408172"/>
    <lineage>
        <taxon>unclassified sequences</taxon>
        <taxon>metagenomes</taxon>
        <taxon>ecological metagenomes</taxon>
    </lineage>
</organism>
<protein>
    <recommendedName>
        <fullName evidence="8">Flippase-like domain-containing protein</fullName>
    </recommendedName>
</protein>
<dbReference type="Pfam" id="PF03706">
    <property type="entry name" value="LPG_synthase_TM"/>
    <property type="match status" value="1"/>
</dbReference>
<sequence length="328" mass="36670">KMTKSIKLVFLLVGFLLLGWSVWTINLIMVLGLLIKLGFGFIVILFIYGVVTWLDTIAWQKNFKPGEARQFSLWNLWCVRQVGEAYNAITPLGTLGGEPVKAQLLKEQHGLSLKQGMVSQVIARTTFLIALTIFFIPGVVFTLQSNIIPEKLQIACLVGMSVFSTLILLFLIFQITGTLGSLVRWISNFQLGVKMGALMKKLLLVDQGISLHYKQHTSRVIKSVFFAFLGWTIGLAELYVTLYFLGFELNLIELWIIEALAQLVRAGSFFIPLSIGAQEVGLVLIFTALGMPDHLGLTVSFVRRIKELLWVGVGLVIGWRLAFHPKNT</sequence>
<feature type="transmembrane region" description="Helical" evidence="6">
    <location>
        <begin position="307"/>
        <end position="323"/>
    </location>
</feature>
<keyword evidence="4 6" id="KW-1133">Transmembrane helix</keyword>
<feature type="transmembrane region" description="Helical" evidence="6">
    <location>
        <begin position="152"/>
        <end position="173"/>
    </location>
</feature>
<keyword evidence="3 6" id="KW-0812">Transmembrane</keyword>
<feature type="non-terminal residue" evidence="7">
    <location>
        <position position="1"/>
    </location>
</feature>
<feature type="transmembrane region" description="Helical" evidence="6">
    <location>
        <begin position="34"/>
        <end position="54"/>
    </location>
</feature>
<comment type="subcellular location">
    <subcellularLocation>
        <location evidence="1">Cell membrane</location>
        <topology evidence="1">Multi-pass membrane protein</topology>
    </subcellularLocation>
</comment>
<evidence type="ECO:0000256" key="1">
    <source>
        <dbReference type="ARBA" id="ARBA00004651"/>
    </source>
</evidence>
<evidence type="ECO:0000256" key="5">
    <source>
        <dbReference type="ARBA" id="ARBA00023136"/>
    </source>
</evidence>
<gene>
    <name evidence="7" type="ORF">METZ01_LOCUS258400</name>
</gene>
<dbReference type="GO" id="GO:0005886">
    <property type="term" value="C:plasma membrane"/>
    <property type="evidence" value="ECO:0007669"/>
    <property type="project" value="UniProtKB-SubCell"/>
</dbReference>
<dbReference type="AlphaFoldDB" id="A0A382J0X8"/>
<feature type="transmembrane region" description="Helical" evidence="6">
    <location>
        <begin position="224"/>
        <end position="246"/>
    </location>
</feature>
<evidence type="ECO:0000256" key="6">
    <source>
        <dbReference type="SAM" id="Phobius"/>
    </source>
</evidence>
<proteinExistence type="predicted"/>
<feature type="transmembrane region" description="Helical" evidence="6">
    <location>
        <begin position="121"/>
        <end position="140"/>
    </location>
</feature>
<feature type="transmembrane region" description="Helical" evidence="6">
    <location>
        <begin position="266"/>
        <end position="286"/>
    </location>
</feature>
<keyword evidence="2" id="KW-1003">Cell membrane</keyword>
<evidence type="ECO:0000313" key="7">
    <source>
        <dbReference type="EMBL" id="SVC05546.1"/>
    </source>
</evidence>
<evidence type="ECO:0000256" key="2">
    <source>
        <dbReference type="ARBA" id="ARBA00022475"/>
    </source>
</evidence>
<evidence type="ECO:0000256" key="3">
    <source>
        <dbReference type="ARBA" id="ARBA00022692"/>
    </source>
</evidence>
<dbReference type="NCBIfam" id="TIGR00374">
    <property type="entry name" value="flippase-like domain"/>
    <property type="match status" value="1"/>
</dbReference>